<dbReference type="RefSeq" id="WP_271887588.1">
    <property type="nucleotide sequence ID" value="NZ_JAQBIE010000003.1"/>
</dbReference>
<keyword evidence="4" id="KW-1185">Reference proteome</keyword>
<keyword evidence="2" id="KW-1133">Transmembrane helix</keyword>
<evidence type="ECO:0000313" key="3">
    <source>
        <dbReference type="EMBL" id="MDB6176454.1"/>
    </source>
</evidence>
<feature type="compositionally biased region" description="Low complexity" evidence="1">
    <location>
        <begin position="39"/>
        <end position="51"/>
    </location>
</feature>
<feature type="transmembrane region" description="Helical" evidence="2">
    <location>
        <begin position="7"/>
        <end position="28"/>
    </location>
</feature>
<keyword evidence="2" id="KW-0472">Membrane</keyword>
<proteinExistence type="predicted"/>
<evidence type="ECO:0000313" key="4">
    <source>
        <dbReference type="Proteomes" id="UP001165641"/>
    </source>
</evidence>
<evidence type="ECO:0000256" key="2">
    <source>
        <dbReference type="SAM" id="Phobius"/>
    </source>
</evidence>
<gene>
    <name evidence="3" type="ORF">PAF17_02925</name>
</gene>
<evidence type="ECO:0008006" key="5">
    <source>
        <dbReference type="Google" id="ProtNLM"/>
    </source>
</evidence>
<organism evidence="3 4">
    <name type="scientific">Paracoccus onchidii</name>
    <dbReference type="NCBI Taxonomy" id="3017813"/>
    <lineage>
        <taxon>Bacteria</taxon>
        <taxon>Pseudomonadati</taxon>
        <taxon>Pseudomonadota</taxon>
        <taxon>Alphaproteobacteria</taxon>
        <taxon>Rhodobacterales</taxon>
        <taxon>Paracoccaceae</taxon>
        <taxon>Paracoccus</taxon>
    </lineage>
</organism>
<dbReference type="Proteomes" id="UP001165641">
    <property type="component" value="Unassembled WGS sequence"/>
</dbReference>
<keyword evidence="2" id="KW-0812">Transmembrane</keyword>
<feature type="region of interest" description="Disordered" evidence="1">
    <location>
        <begin position="39"/>
        <end position="68"/>
    </location>
</feature>
<sequence length="68" mass="6784">MAEGKNNGLYFIVGAVVVVVALLFFFMAGGDGDVATDAEAPVAEGAAPVEGMPADTAPAQPESATQDN</sequence>
<dbReference type="EMBL" id="JAQBIE010000003">
    <property type="protein sequence ID" value="MDB6176454.1"/>
    <property type="molecule type" value="Genomic_DNA"/>
</dbReference>
<reference evidence="3" key="1">
    <citation type="submission" date="2022-12" db="EMBL/GenBank/DDBJ databases">
        <title>Paracoccus onchidii sp. nov., isolated from a marine invertebrate from the South China Sea.</title>
        <authorList>
            <person name="Xu S."/>
            <person name="Liu Z."/>
            <person name="Xu Y."/>
        </authorList>
    </citation>
    <scope>NUCLEOTIDE SEQUENCE</scope>
    <source>
        <strain evidence="3">Z330</strain>
    </source>
</reference>
<evidence type="ECO:0000256" key="1">
    <source>
        <dbReference type="SAM" id="MobiDB-lite"/>
    </source>
</evidence>
<name>A0ABT4ZAS2_9RHOB</name>
<accession>A0ABT4ZAS2</accession>
<comment type="caution">
    <text evidence="3">The sequence shown here is derived from an EMBL/GenBank/DDBJ whole genome shotgun (WGS) entry which is preliminary data.</text>
</comment>
<protein>
    <recommendedName>
        <fullName evidence="5">Dynamin</fullName>
    </recommendedName>
</protein>